<dbReference type="PANTHER" id="PTHR26451:SF886">
    <property type="entry name" value="GROWTH HORMONE SECRETAGOGUE RECEPTOR TYPE 1-LIKE-RELATED"/>
    <property type="match status" value="1"/>
</dbReference>
<keyword evidence="8" id="KW-1185">Reference proteome</keyword>
<dbReference type="FunFam" id="1.20.1070.10:FF:000096">
    <property type="entry name" value="Odorant receptor 131-2"/>
    <property type="match status" value="1"/>
</dbReference>
<dbReference type="PANTHER" id="PTHR26451">
    <property type="entry name" value="G_PROTEIN_RECEP_F1_2 DOMAIN-CONTAINING PROTEIN"/>
    <property type="match status" value="1"/>
</dbReference>
<evidence type="ECO:0000256" key="3">
    <source>
        <dbReference type="ARBA" id="ARBA00022989"/>
    </source>
</evidence>
<dbReference type="InterPro" id="IPR017452">
    <property type="entry name" value="GPCR_Rhodpsn_7TM"/>
</dbReference>
<dbReference type="SUPFAM" id="SSF81321">
    <property type="entry name" value="Family A G protein-coupled receptor-like"/>
    <property type="match status" value="1"/>
</dbReference>
<keyword evidence="3 5" id="KW-1133">Transmembrane helix</keyword>
<organism evidence="7 8">
    <name type="scientific">Seriola dumerili</name>
    <name type="common">Greater amberjack</name>
    <name type="synonym">Caranx dumerili</name>
    <dbReference type="NCBI Taxonomy" id="41447"/>
    <lineage>
        <taxon>Eukaryota</taxon>
        <taxon>Metazoa</taxon>
        <taxon>Chordata</taxon>
        <taxon>Craniata</taxon>
        <taxon>Vertebrata</taxon>
        <taxon>Euteleostomi</taxon>
        <taxon>Actinopterygii</taxon>
        <taxon>Neopterygii</taxon>
        <taxon>Teleostei</taxon>
        <taxon>Neoteleostei</taxon>
        <taxon>Acanthomorphata</taxon>
        <taxon>Carangaria</taxon>
        <taxon>Carangiformes</taxon>
        <taxon>Carangidae</taxon>
        <taxon>Seriola</taxon>
    </lineage>
</organism>
<feature type="transmembrane region" description="Helical" evidence="5">
    <location>
        <begin position="20"/>
        <end position="43"/>
    </location>
</feature>
<dbReference type="OMA" id="NTVICAF"/>
<keyword evidence="2 5" id="KW-0812">Transmembrane</keyword>
<sequence length="322" mass="37340">MADNNSLPGGESLQQQINYQVIIVQILVMIFLCINLLLIVTFFKKECFYTTTRYILFAVTLLSDSFLLFMSNILLIFNYFRVAMQVWLCIIISVVVLVYVTVTPVTLTAMTLERNVAICMPLRHGELCSTRNTIHCILIIHCLSSVPCIVILSTFFVSASLSFYKQYQICSVEVFIFYMWQQHLRSAIYQFQFLIMCIILVFCYVKIMKVAKAASGEDKKSSKKGLRTVVLHGFQLLLCLIQLWSPFIEAPFLHINFILFNNVRYVNYIMFFLAPRCLSPLIYGLRDEVFFNALKNYVSFDLIKQVYTDLGCRLVFTRQNSQ</sequence>
<evidence type="ECO:0000259" key="6">
    <source>
        <dbReference type="PROSITE" id="PS50262"/>
    </source>
</evidence>
<dbReference type="CDD" id="cd00637">
    <property type="entry name" value="7tm_classA_rhodopsin-like"/>
    <property type="match status" value="1"/>
</dbReference>
<feature type="transmembrane region" description="Helical" evidence="5">
    <location>
        <begin position="226"/>
        <end position="245"/>
    </location>
</feature>
<feature type="transmembrane region" description="Helical" evidence="5">
    <location>
        <begin position="265"/>
        <end position="285"/>
    </location>
</feature>
<evidence type="ECO:0000256" key="5">
    <source>
        <dbReference type="SAM" id="Phobius"/>
    </source>
</evidence>
<evidence type="ECO:0000256" key="2">
    <source>
        <dbReference type="ARBA" id="ARBA00022692"/>
    </source>
</evidence>
<evidence type="ECO:0000256" key="4">
    <source>
        <dbReference type="ARBA" id="ARBA00023136"/>
    </source>
</evidence>
<dbReference type="PROSITE" id="PS50262">
    <property type="entry name" value="G_PROTEIN_RECEP_F1_2"/>
    <property type="match status" value="1"/>
</dbReference>
<dbReference type="InterPro" id="IPR052921">
    <property type="entry name" value="GPCR1_Superfamily_Member"/>
</dbReference>
<feature type="transmembrane region" description="Helical" evidence="5">
    <location>
        <begin position="55"/>
        <end position="79"/>
    </location>
</feature>
<evidence type="ECO:0000256" key="1">
    <source>
        <dbReference type="ARBA" id="ARBA00004370"/>
    </source>
</evidence>
<feature type="transmembrane region" description="Helical" evidence="5">
    <location>
        <begin position="187"/>
        <end position="205"/>
    </location>
</feature>
<evidence type="ECO:0000313" key="8">
    <source>
        <dbReference type="Proteomes" id="UP000261420"/>
    </source>
</evidence>
<dbReference type="PRINTS" id="PR00237">
    <property type="entry name" value="GPCRRHODOPSN"/>
</dbReference>
<reference evidence="7" key="1">
    <citation type="submission" date="2025-08" db="UniProtKB">
        <authorList>
            <consortium name="Ensembl"/>
        </authorList>
    </citation>
    <scope>IDENTIFICATION</scope>
</reference>
<dbReference type="AlphaFoldDB" id="A0A3B4U8K0"/>
<dbReference type="GO" id="GO:0004930">
    <property type="term" value="F:G protein-coupled receptor activity"/>
    <property type="evidence" value="ECO:0007669"/>
    <property type="project" value="InterPro"/>
</dbReference>
<proteinExistence type="predicted"/>
<dbReference type="GO" id="GO:0005549">
    <property type="term" value="F:odorant binding"/>
    <property type="evidence" value="ECO:0007669"/>
    <property type="project" value="TreeGrafter"/>
</dbReference>
<evidence type="ECO:0000313" key="7">
    <source>
        <dbReference type="Ensembl" id="ENSSDUP00000014498.1"/>
    </source>
</evidence>
<dbReference type="GO" id="GO:0016020">
    <property type="term" value="C:membrane"/>
    <property type="evidence" value="ECO:0007669"/>
    <property type="project" value="UniProtKB-SubCell"/>
</dbReference>
<name>A0A3B4U8K0_SERDU</name>
<protein>
    <submittedName>
        <fullName evidence="7">Olfactory receptor 52A5-like</fullName>
    </submittedName>
</protein>
<dbReference type="Gene3D" id="1.20.1070.10">
    <property type="entry name" value="Rhodopsin 7-helix transmembrane proteins"/>
    <property type="match status" value="1"/>
</dbReference>
<dbReference type="Pfam" id="PF00001">
    <property type="entry name" value="7tm_1"/>
    <property type="match status" value="1"/>
</dbReference>
<feature type="domain" description="G-protein coupled receptors family 1 profile" evidence="6">
    <location>
        <begin position="34"/>
        <end position="283"/>
    </location>
</feature>
<dbReference type="GeneTree" id="ENSGT00940000163324"/>
<dbReference type="InterPro" id="IPR000276">
    <property type="entry name" value="GPCR_Rhodpsn"/>
</dbReference>
<feature type="transmembrane region" description="Helical" evidence="5">
    <location>
        <begin position="85"/>
        <end position="112"/>
    </location>
</feature>
<keyword evidence="4 5" id="KW-0472">Membrane</keyword>
<reference evidence="7" key="2">
    <citation type="submission" date="2025-09" db="UniProtKB">
        <authorList>
            <consortium name="Ensembl"/>
        </authorList>
    </citation>
    <scope>IDENTIFICATION</scope>
</reference>
<dbReference type="Ensembl" id="ENSSDUT00000014779.1">
    <property type="protein sequence ID" value="ENSSDUP00000014498.1"/>
    <property type="gene ID" value="ENSSDUG00000010593.1"/>
</dbReference>
<comment type="subcellular location">
    <subcellularLocation>
        <location evidence="1">Membrane</location>
    </subcellularLocation>
</comment>
<dbReference type="Proteomes" id="UP000261420">
    <property type="component" value="Unplaced"/>
</dbReference>
<accession>A0A3B4U8K0</accession>
<dbReference type="GO" id="GO:0004984">
    <property type="term" value="F:olfactory receptor activity"/>
    <property type="evidence" value="ECO:0007669"/>
    <property type="project" value="TreeGrafter"/>
</dbReference>
<feature type="transmembrane region" description="Helical" evidence="5">
    <location>
        <begin position="133"/>
        <end position="157"/>
    </location>
</feature>